<dbReference type="Proteomes" id="UP000198284">
    <property type="component" value="Unassembled WGS sequence"/>
</dbReference>
<dbReference type="PANTHER" id="PTHR23308">
    <property type="entry name" value="NUCLEAR INHIBITOR OF PROTEIN PHOSPHATASE-1"/>
    <property type="match status" value="1"/>
</dbReference>
<name>A0A239E3I8_9BURK</name>
<protein>
    <submittedName>
        <fullName evidence="3">FHA domain-containing protein</fullName>
    </submittedName>
</protein>
<dbReference type="SMART" id="SM00240">
    <property type="entry name" value="FHA"/>
    <property type="match status" value="1"/>
</dbReference>
<evidence type="ECO:0000259" key="2">
    <source>
        <dbReference type="PROSITE" id="PS50006"/>
    </source>
</evidence>
<dbReference type="AlphaFoldDB" id="A0A239E3I8"/>
<evidence type="ECO:0000313" key="3">
    <source>
        <dbReference type="EMBL" id="SNS38848.1"/>
    </source>
</evidence>
<evidence type="ECO:0000313" key="4">
    <source>
        <dbReference type="Proteomes" id="UP000198284"/>
    </source>
</evidence>
<dbReference type="PROSITE" id="PS50006">
    <property type="entry name" value="FHA_DOMAIN"/>
    <property type="match status" value="1"/>
</dbReference>
<feature type="compositionally biased region" description="Low complexity" evidence="1">
    <location>
        <begin position="103"/>
        <end position="116"/>
    </location>
</feature>
<proteinExistence type="predicted"/>
<keyword evidence="4" id="KW-1185">Reference proteome</keyword>
<dbReference type="CDD" id="cd00060">
    <property type="entry name" value="FHA"/>
    <property type="match status" value="1"/>
</dbReference>
<dbReference type="EMBL" id="FZOT01000002">
    <property type="protein sequence ID" value="SNS38848.1"/>
    <property type="molecule type" value="Genomic_DNA"/>
</dbReference>
<dbReference type="SUPFAM" id="SSF49879">
    <property type="entry name" value="SMAD/FHA domain"/>
    <property type="match status" value="2"/>
</dbReference>
<dbReference type="InterPro" id="IPR008984">
    <property type="entry name" value="SMAD_FHA_dom_sf"/>
</dbReference>
<feature type="region of interest" description="Disordered" evidence="1">
    <location>
        <begin position="96"/>
        <end position="116"/>
    </location>
</feature>
<dbReference type="Gene3D" id="2.60.200.20">
    <property type="match status" value="1"/>
</dbReference>
<reference evidence="3 4" key="1">
    <citation type="submission" date="2017-06" db="EMBL/GenBank/DDBJ databases">
        <authorList>
            <person name="Kim H.J."/>
            <person name="Triplett B.A."/>
        </authorList>
    </citation>
    <scope>NUCLEOTIDE SEQUENCE [LARGE SCALE GENOMIC DNA]</scope>
    <source>
        <strain evidence="3 4">U15</strain>
    </source>
</reference>
<dbReference type="RefSeq" id="WP_245844758.1">
    <property type="nucleotide sequence ID" value="NZ_FZOT01000002.1"/>
</dbReference>
<sequence>MAKIILLSEDMARQELLLTDVPLTLGRKSENDLVLEHPAVSARHAEIVPENDGYCLLDLDSTNGTLVNGARVRRHLLRHGDVIEIASFRIGFAEPDRKGADKPSTAAAPVSPAPSRAAPRLGVIEVLDGPNAGKTLTLTKTLATIGLPDTQVAVVYQRGDAYYLMHVEGPASPRINGRAIGAEACLMRDGDLIDFAETGMRFRMI</sequence>
<evidence type="ECO:0000256" key="1">
    <source>
        <dbReference type="SAM" id="MobiDB-lite"/>
    </source>
</evidence>
<dbReference type="InterPro" id="IPR050923">
    <property type="entry name" value="Cell_Proc_Reg/RNA_Proc"/>
</dbReference>
<feature type="domain" description="FHA" evidence="2">
    <location>
        <begin position="23"/>
        <end position="72"/>
    </location>
</feature>
<accession>A0A239E3I8</accession>
<organism evidence="3 4">
    <name type="scientific">Noviherbaspirillum humi</name>
    <dbReference type="NCBI Taxonomy" id="1688639"/>
    <lineage>
        <taxon>Bacteria</taxon>
        <taxon>Pseudomonadati</taxon>
        <taxon>Pseudomonadota</taxon>
        <taxon>Betaproteobacteria</taxon>
        <taxon>Burkholderiales</taxon>
        <taxon>Oxalobacteraceae</taxon>
        <taxon>Noviherbaspirillum</taxon>
    </lineage>
</organism>
<gene>
    <name evidence="3" type="ORF">SAMN06265795_102493</name>
</gene>
<dbReference type="InterPro" id="IPR000253">
    <property type="entry name" value="FHA_dom"/>
</dbReference>
<dbReference type="Pfam" id="PF00498">
    <property type="entry name" value="FHA"/>
    <property type="match status" value="1"/>
</dbReference>